<reference evidence="1 2" key="1">
    <citation type="journal article" date="2014" name="Int. J. Syst. Evol. Microbiol.">
        <title>Complete genome sequence of Corynebacterium casei LMG S-19264T (=DSM 44701T), isolated from a smear-ripened cheese.</title>
        <authorList>
            <consortium name="US DOE Joint Genome Institute (JGI-PGF)"/>
            <person name="Walter F."/>
            <person name="Albersmeier A."/>
            <person name="Kalinowski J."/>
            <person name="Ruckert C."/>
        </authorList>
    </citation>
    <scope>NUCLEOTIDE SEQUENCE [LARGE SCALE GENOMIC DNA]</scope>
    <source>
        <strain evidence="1 2">CGMCC 1.15896</strain>
    </source>
</reference>
<organism evidence="1 2">
    <name type="scientific">Pelagibacterium lentulum</name>
    <dbReference type="NCBI Taxonomy" id="2029865"/>
    <lineage>
        <taxon>Bacteria</taxon>
        <taxon>Pseudomonadati</taxon>
        <taxon>Pseudomonadota</taxon>
        <taxon>Alphaproteobacteria</taxon>
        <taxon>Hyphomicrobiales</taxon>
        <taxon>Devosiaceae</taxon>
        <taxon>Pelagibacterium</taxon>
    </lineage>
</organism>
<comment type="caution">
    <text evidence="1">The sequence shown here is derived from an EMBL/GenBank/DDBJ whole genome shotgun (WGS) entry which is preliminary data.</text>
</comment>
<accession>A0A916RLG4</accession>
<keyword evidence="2" id="KW-1185">Reference proteome</keyword>
<evidence type="ECO:0000313" key="1">
    <source>
        <dbReference type="EMBL" id="GGA60677.1"/>
    </source>
</evidence>
<evidence type="ECO:0000313" key="2">
    <source>
        <dbReference type="Proteomes" id="UP000596977"/>
    </source>
</evidence>
<dbReference type="RefSeq" id="WP_127071345.1">
    <property type="nucleotide sequence ID" value="NZ_BMKB01000006.1"/>
</dbReference>
<gene>
    <name evidence="1" type="ORF">GCM10011499_33680</name>
</gene>
<sequence>MPRTERGWIISTLQDHLEADHTHTLYCVCGHRLTLSTPRLIEIFGPDFEISKNRDYFLSRFRCNDCGKRPAQVTLSPGNVPRWDGFE</sequence>
<dbReference type="OrthoDB" id="8454502at2"/>
<protein>
    <submittedName>
        <fullName evidence="1">Uncharacterized protein</fullName>
    </submittedName>
</protein>
<name>A0A916RLG4_9HYPH</name>
<dbReference type="EMBL" id="BMKB01000006">
    <property type="protein sequence ID" value="GGA60677.1"/>
    <property type="molecule type" value="Genomic_DNA"/>
</dbReference>
<dbReference type="Proteomes" id="UP000596977">
    <property type="component" value="Unassembled WGS sequence"/>
</dbReference>
<proteinExistence type="predicted"/>
<dbReference type="AlphaFoldDB" id="A0A916RLG4"/>